<dbReference type="PIRSF" id="PIRSF000429">
    <property type="entry name" value="Ac-CoA_Ac_transf"/>
    <property type="match status" value="1"/>
</dbReference>
<dbReference type="GO" id="GO:0003985">
    <property type="term" value="F:acetyl-CoA C-acetyltransferase activity"/>
    <property type="evidence" value="ECO:0007669"/>
    <property type="project" value="TreeGrafter"/>
</dbReference>
<sequence length="399" mass="42789">MACLTRGVFIVGAKRTPFGTFGGRLKDVDSIELGRIASVAALEQANLTPDLVDSVICGNINQMSSKNGPYIARHIGLKTGIKNETPCLTVNRLCGSGFQSIVNGSQEICLDDSDIVLAIGSENMSLSPFVQRNSRFGVKFTQAPTMECSLWNTLTDWHINTPMGVTAENLAKKYNLTRKEVDEFALLSQTRWKEANKSGKFKDEMAPVKLVERRKEVLMEVDEHPQETTMESLGKLRPSFDKEGVSTAGNSSGIGDGAGAIVLASEESVSKHKLKPLARVAGYGIVGCDPSIMGIGPVQAIRRVCDANGLSLENDIGLVDVNEAFSAQFLSVAKELKLDMNKTNVNGGAIALAHPVGASGSRITANLVYEMERRKVRYAIGAACIGGGQGIAILLERLS</sequence>
<dbReference type="PANTHER" id="PTHR18919">
    <property type="entry name" value="ACETYL-COA C-ACYLTRANSFERASE"/>
    <property type="match status" value="1"/>
</dbReference>
<evidence type="ECO:0000256" key="6">
    <source>
        <dbReference type="RuleBase" id="RU003557"/>
    </source>
</evidence>
<dbReference type="PROSITE" id="PS00099">
    <property type="entry name" value="THIOLASE_3"/>
    <property type="match status" value="1"/>
</dbReference>
<dbReference type="InterPro" id="IPR020615">
    <property type="entry name" value="Thiolase_acyl_enz_int_AS"/>
</dbReference>
<organism evidence="9">
    <name type="scientific">Aceria tosichella</name>
    <name type="common">wheat curl mite</name>
    <dbReference type="NCBI Taxonomy" id="561515"/>
    <lineage>
        <taxon>Eukaryota</taxon>
        <taxon>Metazoa</taxon>
        <taxon>Ecdysozoa</taxon>
        <taxon>Arthropoda</taxon>
        <taxon>Chelicerata</taxon>
        <taxon>Arachnida</taxon>
        <taxon>Acari</taxon>
        <taxon>Acariformes</taxon>
        <taxon>Trombidiformes</taxon>
        <taxon>Prostigmata</taxon>
        <taxon>Eupodina</taxon>
        <taxon>Eriophyoidea</taxon>
        <taxon>Eriophyidae</taxon>
        <taxon>Eriophyinae</taxon>
        <taxon>Aceriini</taxon>
        <taxon>Aceria</taxon>
    </lineage>
</organism>
<evidence type="ECO:0000256" key="4">
    <source>
        <dbReference type="ARBA" id="ARBA00023315"/>
    </source>
</evidence>
<proteinExistence type="inferred from homology"/>
<dbReference type="InterPro" id="IPR020610">
    <property type="entry name" value="Thiolase_AS"/>
</dbReference>
<evidence type="ECO:0000313" key="9">
    <source>
        <dbReference type="EMBL" id="MDE46941.1"/>
    </source>
</evidence>
<dbReference type="FunFam" id="3.40.47.10:FF:000010">
    <property type="entry name" value="Acetyl-CoA acetyltransferase (Thiolase)"/>
    <property type="match status" value="1"/>
</dbReference>
<keyword evidence="3 6" id="KW-0808">Transferase</keyword>
<feature type="active site" description="Proton acceptor" evidence="5">
    <location>
        <position position="384"/>
    </location>
</feature>
<dbReference type="CDD" id="cd00751">
    <property type="entry name" value="thiolase"/>
    <property type="match status" value="1"/>
</dbReference>
<evidence type="ECO:0000256" key="1">
    <source>
        <dbReference type="ARBA" id="ARBA00005189"/>
    </source>
</evidence>
<evidence type="ECO:0000259" key="8">
    <source>
        <dbReference type="Pfam" id="PF02803"/>
    </source>
</evidence>
<feature type="domain" description="Thiolase N-terminal" evidence="7">
    <location>
        <begin position="8"/>
        <end position="267"/>
    </location>
</feature>
<dbReference type="InterPro" id="IPR002155">
    <property type="entry name" value="Thiolase"/>
</dbReference>
<dbReference type="InterPro" id="IPR020616">
    <property type="entry name" value="Thiolase_N"/>
</dbReference>
<dbReference type="PROSITE" id="PS00098">
    <property type="entry name" value="THIOLASE_1"/>
    <property type="match status" value="1"/>
</dbReference>
<evidence type="ECO:0000256" key="2">
    <source>
        <dbReference type="ARBA" id="ARBA00010982"/>
    </source>
</evidence>
<feature type="active site" description="Acyl-thioester intermediate" evidence="5">
    <location>
        <position position="94"/>
    </location>
</feature>
<feature type="domain" description="Thiolase C-terminal" evidence="8">
    <location>
        <begin position="274"/>
        <end position="397"/>
    </location>
</feature>
<dbReference type="Gene3D" id="3.40.47.10">
    <property type="match status" value="2"/>
</dbReference>
<gene>
    <name evidence="9" type="primary">ACAA2</name>
    <name evidence="9" type="ORF">g.3918</name>
</gene>
<dbReference type="Pfam" id="PF02803">
    <property type="entry name" value="Thiolase_C"/>
    <property type="match status" value="1"/>
</dbReference>
<evidence type="ECO:0000256" key="5">
    <source>
        <dbReference type="PIRSR" id="PIRSR000429-1"/>
    </source>
</evidence>
<comment type="pathway">
    <text evidence="1">Lipid metabolism.</text>
</comment>
<keyword evidence="4 6" id="KW-0012">Acyltransferase</keyword>
<name>A0A6G1S9P2_9ACAR</name>
<dbReference type="NCBIfam" id="TIGR01930">
    <property type="entry name" value="AcCoA-C-Actrans"/>
    <property type="match status" value="1"/>
</dbReference>
<evidence type="ECO:0000259" key="7">
    <source>
        <dbReference type="Pfam" id="PF00108"/>
    </source>
</evidence>
<dbReference type="InterPro" id="IPR020617">
    <property type="entry name" value="Thiolase_C"/>
</dbReference>
<dbReference type="PANTHER" id="PTHR18919:SF107">
    <property type="entry name" value="ACETYL-COA ACETYLTRANSFERASE, CYTOSOLIC"/>
    <property type="match status" value="1"/>
</dbReference>
<dbReference type="GO" id="GO:0006635">
    <property type="term" value="P:fatty acid beta-oxidation"/>
    <property type="evidence" value="ECO:0007669"/>
    <property type="project" value="TreeGrafter"/>
</dbReference>
<dbReference type="AlphaFoldDB" id="A0A6G1S9P2"/>
<protein>
    <submittedName>
        <fullName evidence="9">3-ketoacyl-CoA thiolase, mitochondrial</fullName>
    </submittedName>
</protein>
<dbReference type="InterPro" id="IPR016039">
    <property type="entry name" value="Thiolase-like"/>
</dbReference>
<feature type="active site" description="Proton acceptor" evidence="5">
    <location>
        <position position="354"/>
    </location>
</feature>
<accession>A0A6G1S9P2</accession>
<dbReference type="GO" id="GO:0005739">
    <property type="term" value="C:mitochondrion"/>
    <property type="evidence" value="ECO:0007669"/>
    <property type="project" value="TreeGrafter"/>
</dbReference>
<evidence type="ECO:0000256" key="3">
    <source>
        <dbReference type="ARBA" id="ARBA00022679"/>
    </source>
</evidence>
<dbReference type="EMBL" id="GGYP01002170">
    <property type="protein sequence ID" value="MDE46941.1"/>
    <property type="molecule type" value="Transcribed_RNA"/>
</dbReference>
<reference evidence="9" key="1">
    <citation type="submission" date="2018-10" db="EMBL/GenBank/DDBJ databases">
        <title>Transcriptome assembly of Aceria tosichella (Wheat curl mite) Type 2.</title>
        <authorList>
            <person name="Scully E.D."/>
            <person name="Geib S.M."/>
            <person name="Palmer N.A."/>
            <person name="Gupta A.K."/>
            <person name="Sarath G."/>
            <person name="Tatineni S."/>
        </authorList>
    </citation>
    <scope>NUCLEOTIDE SEQUENCE</scope>
    <source>
        <strain evidence="9">LincolnNE</strain>
    </source>
</reference>
<comment type="similarity">
    <text evidence="2 6">Belongs to the thiolase-like superfamily. Thiolase family.</text>
</comment>
<dbReference type="Pfam" id="PF00108">
    <property type="entry name" value="Thiolase_N"/>
    <property type="match status" value="1"/>
</dbReference>
<dbReference type="SUPFAM" id="SSF53901">
    <property type="entry name" value="Thiolase-like"/>
    <property type="match status" value="2"/>
</dbReference>